<keyword evidence="3" id="KW-0479">Metal-binding</keyword>
<dbReference type="InterPro" id="IPR050072">
    <property type="entry name" value="Peptidase_M20A"/>
</dbReference>
<feature type="domain" description="Peptidase M20 dimerisation" evidence="6">
    <location>
        <begin position="155"/>
        <end position="297"/>
    </location>
</feature>
<evidence type="ECO:0000259" key="6">
    <source>
        <dbReference type="Pfam" id="PF07687"/>
    </source>
</evidence>
<evidence type="ECO:0000256" key="5">
    <source>
        <dbReference type="ARBA" id="ARBA00022833"/>
    </source>
</evidence>
<dbReference type="InterPro" id="IPR002933">
    <property type="entry name" value="Peptidase_M20"/>
</dbReference>
<evidence type="ECO:0000256" key="2">
    <source>
        <dbReference type="ARBA" id="ARBA00006247"/>
    </source>
</evidence>
<evidence type="ECO:0000313" key="8">
    <source>
        <dbReference type="Proteomes" id="UP000749311"/>
    </source>
</evidence>
<organism evidence="7 8">
    <name type="scientific">Brooklawnia cerclae</name>
    <dbReference type="NCBI Taxonomy" id="349934"/>
    <lineage>
        <taxon>Bacteria</taxon>
        <taxon>Bacillati</taxon>
        <taxon>Actinomycetota</taxon>
        <taxon>Actinomycetes</taxon>
        <taxon>Propionibacteriales</taxon>
        <taxon>Propionibacteriaceae</taxon>
        <taxon>Brooklawnia</taxon>
    </lineage>
</organism>
<keyword evidence="5" id="KW-0862">Zinc</keyword>
<evidence type="ECO:0000313" key="7">
    <source>
        <dbReference type="EMBL" id="NIH57839.1"/>
    </source>
</evidence>
<dbReference type="Pfam" id="PF01546">
    <property type="entry name" value="Peptidase_M20"/>
    <property type="match status" value="1"/>
</dbReference>
<dbReference type="Gene3D" id="1.10.150.900">
    <property type="match status" value="1"/>
</dbReference>
<dbReference type="PANTHER" id="PTHR43808:SF8">
    <property type="entry name" value="PEPTIDASE M20 DIMERISATION DOMAIN-CONTAINING PROTEIN"/>
    <property type="match status" value="1"/>
</dbReference>
<evidence type="ECO:0000256" key="1">
    <source>
        <dbReference type="ARBA" id="ARBA00001947"/>
    </source>
</evidence>
<dbReference type="SUPFAM" id="SSF53187">
    <property type="entry name" value="Zn-dependent exopeptidases"/>
    <property type="match status" value="1"/>
</dbReference>
<dbReference type="EMBL" id="JAAMOZ010000001">
    <property type="protein sequence ID" value="NIH57839.1"/>
    <property type="molecule type" value="Genomic_DNA"/>
</dbReference>
<dbReference type="SUPFAM" id="SSF55031">
    <property type="entry name" value="Bacterial exopeptidase dimerisation domain"/>
    <property type="match status" value="1"/>
</dbReference>
<keyword evidence="8" id="KW-1185">Reference proteome</keyword>
<dbReference type="InterPro" id="IPR011650">
    <property type="entry name" value="Peptidase_M20_dimer"/>
</dbReference>
<comment type="cofactor">
    <cofactor evidence="1">
        <name>Zn(2+)</name>
        <dbReference type="ChEBI" id="CHEBI:29105"/>
    </cofactor>
</comment>
<comment type="caution">
    <text evidence="7">The sequence shown here is derived from an EMBL/GenBank/DDBJ whole genome shotgun (WGS) entry which is preliminary data.</text>
</comment>
<dbReference type="InterPro" id="IPR001261">
    <property type="entry name" value="ArgE/DapE_CS"/>
</dbReference>
<dbReference type="Proteomes" id="UP000749311">
    <property type="component" value="Unassembled WGS sequence"/>
</dbReference>
<name>A0ABX0SIU9_9ACTN</name>
<evidence type="ECO:0000256" key="4">
    <source>
        <dbReference type="ARBA" id="ARBA00022801"/>
    </source>
</evidence>
<evidence type="ECO:0000256" key="3">
    <source>
        <dbReference type="ARBA" id="ARBA00022723"/>
    </source>
</evidence>
<accession>A0ABX0SIU9</accession>
<dbReference type="Pfam" id="PF07687">
    <property type="entry name" value="M20_dimer"/>
    <property type="match status" value="1"/>
</dbReference>
<gene>
    <name evidence="7" type="ORF">FB473_002484</name>
</gene>
<protein>
    <submittedName>
        <fullName evidence="7">Acetylornithine deacetylase/succinyl-diaminopimelate desuccinylase-like protein</fullName>
    </submittedName>
</protein>
<reference evidence="7 8" key="1">
    <citation type="submission" date="2020-02" db="EMBL/GenBank/DDBJ databases">
        <title>Sequencing the genomes of 1000 actinobacteria strains.</title>
        <authorList>
            <person name="Klenk H.-P."/>
        </authorList>
    </citation>
    <scope>NUCLEOTIDE SEQUENCE [LARGE SCALE GENOMIC DNA]</scope>
    <source>
        <strain evidence="7 8">DSM 19609</strain>
    </source>
</reference>
<dbReference type="Gene3D" id="3.30.70.360">
    <property type="match status" value="1"/>
</dbReference>
<dbReference type="InterPro" id="IPR036264">
    <property type="entry name" value="Bact_exopeptidase_dim_dom"/>
</dbReference>
<dbReference type="RefSeq" id="WP_167168212.1">
    <property type="nucleotide sequence ID" value="NZ_BAAAOO010000007.1"/>
</dbReference>
<comment type="similarity">
    <text evidence="2">Belongs to the peptidase M20A family.</text>
</comment>
<dbReference type="PROSITE" id="PS00758">
    <property type="entry name" value="ARGE_DAPE_CPG2_1"/>
    <property type="match status" value="1"/>
</dbReference>
<proteinExistence type="inferred from homology"/>
<keyword evidence="4" id="KW-0378">Hydrolase</keyword>
<dbReference type="PANTHER" id="PTHR43808">
    <property type="entry name" value="ACETYLORNITHINE DEACETYLASE"/>
    <property type="match status" value="1"/>
</dbReference>
<sequence length="409" mass="43573">MRTLEDLFAGIGLSYEIVEPSPGRASIIARIPGSDNSAPSLGLFGHLDVVPVEAEGWTQDPFGGEIIDGWVWGRGAIDMLGLTASFAVVTRELAERGIPLKGDLVFGGVADEENGSAWGVDWLTSNRWDLVRADSVLTESGGVPVGPGRRRTLGVGEKGGAGRTLRVIGRPAHGSRPWGSQNAIVLAAEAVRRISAYRGPVTISPEWADYVDALGLAGSLRDALLDPLRIDDALPDLGDEAGVAHATTHDTFAPTVVRAGQKQNVIPGEAEVTIDIRVLPGTAPQTVDELLYEAIGDLREHVQIVGDRFGEPTVSPAQTPLTGIIDRTFRERGQGGGILPILHTGGTDARFFRRRGVPAYGFGLFSDVWKPGEFRGLFHGHDERIDIASLGLTASATWDVATRYLADVS</sequence>
<dbReference type="Gene3D" id="3.40.630.10">
    <property type="entry name" value="Zn peptidases"/>
    <property type="match status" value="1"/>
</dbReference>